<protein>
    <recommendedName>
        <fullName evidence="3">Tc1-like transposase DDE domain-containing protein</fullName>
    </recommendedName>
</protein>
<reference evidence="1" key="1">
    <citation type="submission" date="2020-02" db="EMBL/GenBank/DDBJ databases">
        <authorList>
            <person name="Palmer J.M."/>
        </authorList>
    </citation>
    <scope>NUCLEOTIDE SEQUENCE</scope>
    <source>
        <strain evidence="1">EPUS1.4</strain>
        <tissue evidence="1">Thallus</tissue>
    </source>
</reference>
<dbReference type="InterPro" id="IPR036397">
    <property type="entry name" value="RNaseH_sf"/>
</dbReference>
<dbReference type="GO" id="GO:0003676">
    <property type="term" value="F:nucleic acid binding"/>
    <property type="evidence" value="ECO:0007669"/>
    <property type="project" value="InterPro"/>
</dbReference>
<comment type="caution">
    <text evidence="1">The sequence shown here is derived from an EMBL/GenBank/DDBJ whole genome shotgun (WGS) entry which is preliminary data.</text>
</comment>
<name>A0A8H7AB10_9EURO</name>
<organism evidence="1 2">
    <name type="scientific">Endocarpon pusillum</name>
    <dbReference type="NCBI Taxonomy" id="364733"/>
    <lineage>
        <taxon>Eukaryota</taxon>
        <taxon>Fungi</taxon>
        <taxon>Dikarya</taxon>
        <taxon>Ascomycota</taxon>
        <taxon>Pezizomycotina</taxon>
        <taxon>Eurotiomycetes</taxon>
        <taxon>Chaetothyriomycetidae</taxon>
        <taxon>Verrucariales</taxon>
        <taxon>Verrucariaceae</taxon>
        <taxon>Endocarpon</taxon>
    </lineage>
</organism>
<evidence type="ECO:0008006" key="3">
    <source>
        <dbReference type="Google" id="ProtNLM"/>
    </source>
</evidence>
<evidence type="ECO:0000313" key="1">
    <source>
        <dbReference type="EMBL" id="KAF7505508.1"/>
    </source>
</evidence>
<gene>
    <name evidence="1" type="ORF">GJ744_000755</name>
</gene>
<dbReference type="EMBL" id="JAACFV010000108">
    <property type="protein sequence ID" value="KAF7505508.1"/>
    <property type="molecule type" value="Genomic_DNA"/>
</dbReference>
<dbReference type="AlphaFoldDB" id="A0A8H7AB10"/>
<keyword evidence="2" id="KW-1185">Reference proteome</keyword>
<sequence>MLDTPRRARLLADARHTAGKLPRKQLFKIHSVDKRTGYRILKEGTARRSEKVHNRGRKRVLAPHEYEAIEAVEDANFGFTSSSYFKDCVLVEDNDGPHGTKDKAFNKVKALKARLGIQWEMNPPNSPDLNPIETIWRIIKQRLKSRGVIFEEAVLRRAIQEEWDKITLDEINRASSTMPDRVAKGIFRAATSDNETCRKIESTVIPTPQPATIQFLRAAVGYSTNDCTTQFGRSLAGVQFLGLASAMNTMDTHTAATALQAMLLSSAADKTLLATTKQLKDLLASLEDRCGQSGFTNTIVGWHLFLKGMPRTQWHRLNNGHGYPSPLGIEGLVNAFRQLCRLGQTSVQRVTIRCFHSSPWVIAFTKWCLGITPSIFLENGGTLLEQPESNVIVIISCENLDDISLFEVSIQHKIAGPAELLVSEQHLPDPWHGLLSISSYADWMFHTLDLDDEAMRALRQALPYAITEASKTLRFSTYNKTFRDPTSRYIGRNQLRHLSPIPFPTDSILSKTLSAILYNSSDQAVKMGYLEDGLLVKDLPIVKLHLESLEKTCGCSLPACSNMKEYRDFQSTLPCQKNEFFRMMAFVVAQILALSLYQFPKSLMLDVHSVRRRGTPQNLFLATIFGIITTGICDSREYEACSIWTLLDWTLSLVGHNVDDFNSDNWIMSCFKGQAVYPLFYDTQTVDKSGYLALVWLPGQIRYGGETYTSVRASNPSYLPGRLHSDHDSITACKDPVTRPRNLAPDIKLLWHVEAGDGFLAVSVGLQSSGKGHLPIARSPFIALATLAASYIMESCVHDSHAELDAADKFCSYSGPIKPIPLQDKGSDPNISRIGVVAVDGAKDLQFFTLCYRNEWGVEIPMVIRIDACLKCCLNICRRSDSSILVL</sequence>
<dbReference type="OrthoDB" id="5311240at2759"/>
<dbReference type="Proteomes" id="UP000606974">
    <property type="component" value="Unassembled WGS sequence"/>
</dbReference>
<evidence type="ECO:0000313" key="2">
    <source>
        <dbReference type="Proteomes" id="UP000606974"/>
    </source>
</evidence>
<accession>A0A8H7AB10</accession>
<dbReference type="Gene3D" id="3.30.420.10">
    <property type="entry name" value="Ribonuclease H-like superfamily/Ribonuclease H"/>
    <property type="match status" value="1"/>
</dbReference>
<proteinExistence type="predicted"/>